<accession>A0ACC0DDL2</accession>
<comment type="caution">
    <text evidence="1">The sequence shown here is derived from an EMBL/GenBank/DDBJ whole genome shotgun (WGS) entry which is preliminary data.</text>
</comment>
<dbReference type="EMBL" id="MU394289">
    <property type="protein sequence ID" value="KAI6090742.1"/>
    <property type="molecule type" value="Genomic_DNA"/>
</dbReference>
<organism evidence="1 2">
    <name type="scientific">Hypoxylon rubiginosum</name>
    <dbReference type="NCBI Taxonomy" id="110542"/>
    <lineage>
        <taxon>Eukaryota</taxon>
        <taxon>Fungi</taxon>
        <taxon>Dikarya</taxon>
        <taxon>Ascomycota</taxon>
        <taxon>Pezizomycotina</taxon>
        <taxon>Sordariomycetes</taxon>
        <taxon>Xylariomycetidae</taxon>
        <taxon>Xylariales</taxon>
        <taxon>Hypoxylaceae</taxon>
        <taxon>Hypoxylon</taxon>
    </lineage>
</organism>
<name>A0ACC0DDL2_9PEZI</name>
<dbReference type="Proteomes" id="UP001497680">
    <property type="component" value="Unassembled WGS sequence"/>
</dbReference>
<keyword evidence="1" id="KW-0378">Hydrolase</keyword>
<evidence type="ECO:0000313" key="1">
    <source>
        <dbReference type="EMBL" id="KAI6090742.1"/>
    </source>
</evidence>
<proteinExistence type="predicted"/>
<reference evidence="1 2" key="1">
    <citation type="journal article" date="2022" name="New Phytol.">
        <title>Ecological generalism drives hyperdiversity of secondary metabolite gene clusters in xylarialean endophytes.</title>
        <authorList>
            <person name="Franco M.E.E."/>
            <person name="Wisecaver J.H."/>
            <person name="Arnold A.E."/>
            <person name="Ju Y.M."/>
            <person name="Slot J.C."/>
            <person name="Ahrendt S."/>
            <person name="Moore L.P."/>
            <person name="Eastman K.E."/>
            <person name="Scott K."/>
            <person name="Konkel Z."/>
            <person name="Mondo S.J."/>
            <person name="Kuo A."/>
            <person name="Hayes R.D."/>
            <person name="Haridas S."/>
            <person name="Andreopoulos B."/>
            <person name="Riley R."/>
            <person name="LaButti K."/>
            <person name="Pangilinan J."/>
            <person name="Lipzen A."/>
            <person name="Amirebrahimi M."/>
            <person name="Yan J."/>
            <person name="Adam C."/>
            <person name="Keymanesh K."/>
            <person name="Ng V."/>
            <person name="Louie K."/>
            <person name="Northen T."/>
            <person name="Drula E."/>
            <person name="Henrissat B."/>
            <person name="Hsieh H.M."/>
            <person name="Youens-Clark K."/>
            <person name="Lutzoni F."/>
            <person name="Miadlikowska J."/>
            <person name="Eastwood D.C."/>
            <person name="Hamelin R.C."/>
            <person name="Grigoriev I.V."/>
            <person name="U'Ren J.M."/>
        </authorList>
    </citation>
    <scope>NUCLEOTIDE SEQUENCE [LARGE SCALE GENOMIC DNA]</scope>
    <source>
        <strain evidence="1 2">ER1909</strain>
    </source>
</reference>
<evidence type="ECO:0000313" key="2">
    <source>
        <dbReference type="Proteomes" id="UP001497680"/>
    </source>
</evidence>
<keyword evidence="2" id="KW-1185">Reference proteome</keyword>
<sequence length="392" mass="44318">MTRVDDEFTMVDSTEAYDDSAVPSQEPERRRPLQPSQQQAIPRATSENDSHDDSDLILDGSYISTFSPQAEDSGNTSYLDNLPGMQSLRNLKWSSKEVVLIAVMGMTGSGKTTFISKVTGRTDLKIGYGLTSCTQEIQVIETELDGRTVRFVDTPGFSDTYLSDTEVLEMIADYLAAAYSQKIRLSGIIYLHPISDNRVTHHATKNLDMFRKLTGERNLKNVVLTTSMWDKDTEGERVNREQELKNKFWNVLIAFGAEYSRHDGTEASAKRIASMLVKNKPFYLQLQEEMGKSNKALKDTAAGKEIMVELSRMKEQHERELAEMKEMLLTTSAEENKAARAALEQHYQKMLRDLERTLADERRMNKAEVKSLVERIDALEARGRGPSFCAVM</sequence>
<gene>
    <name evidence="1" type="ORF">F4821DRAFT_9521</name>
</gene>
<protein>
    <submittedName>
        <fullName evidence="1">P-loop containing nucleoside triphosphate hydrolase protein</fullName>
    </submittedName>
</protein>